<feature type="compositionally biased region" description="Low complexity" evidence="1">
    <location>
        <begin position="226"/>
        <end position="235"/>
    </location>
</feature>
<evidence type="ECO:0000313" key="3">
    <source>
        <dbReference type="EMBL" id="OEL24239.1"/>
    </source>
</evidence>
<reference evidence="3 4" key="1">
    <citation type="submission" date="2016-09" db="EMBL/GenBank/DDBJ databases">
        <title>The draft genome of Dichanthelium oligosanthes: A C3 panicoid grass species.</title>
        <authorList>
            <person name="Studer A.J."/>
            <person name="Schnable J.C."/>
            <person name="Brutnell T.P."/>
        </authorList>
    </citation>
    <scope>NUCLEOTIDE SEQUENCE [LARGE SCALE GENOMIC DNA]</scope>
    <source>
        <strain evidence="4">cv. Kellogg 1175</strain>
        <tissue evidence="3">Leaf</tissue>
    </source>
</reference>
<sequence length="272" mass="30306">MEAEAVKLRKALKALPDSVEEATAAIRAVVTVSFVSEDDEVNHSFLQIDELAADLDMMALQCRDAIQAELQDTNGQRKSAFWKRIEQSCNTKKCSDWPTRTLHCLGGRWDFIKEQVSKFAGHHRQMQLEHRSGDAPCDEVGATIVRYNSLEKRPFAVALCWTVLKKEPKWMDLLETRNAADSTTQGVDDVDEGGAKAAESQDGESSRGSKRPMGRDAAKASRKRASSTSESQSSEYVSKMLTCASSELRCGRNVMIAPTKGWTSSWRSRRKN</sequence>
<feature type="domain" description="No apical meristem-associated C-terminal" evidence="2">
    <location>
        <begin position="153"/>
        <end position="230"/>
    </location>
</feature>
<evidence type="ECO:0000313" key="4">
    <source>
        <dbReference type="Proteomes" id="UP000095767"/>
    </source>
</evidence>
<dbReference type="InterPro" id="IPR029466">
    <property type="entry name" value="NAM-associated_C"/>
</dbReference>
<dbReference type="AlphaFoldDB" id="A0A1E5VGI7"/>
<dbReference type="OrthoDB" id="2507178at2759"/>
<dbReference type="EMBL" id="LWDX02040166">
    <property type="protein sequence ID" value="OEL24239.1"/>
    <property type="molecule type" value="Genomic_DNA"/>
</dbReference>
<dbReference type="Pfam" id="PF14303">
    <property type="entry name" value="NAM-associated"/>
    <property type="match status" value="1"/>
</dbReference>
<accession>A0A1E5VGI7</accession>
<dbReference type="PANTHER" id="PTHR45125:SF3">
    <property type="entry name" value="NO-APICAL-MERISTEM-ASSOCIATED CARBOXY-TERMINAL DOMAIN PROTEIN"/>
    <property type="match status" value="1"/>
</dbReference>
<name>A0A1E5VGI7_9POAL</name>
<evidence type="ECO:0000259" key="2">
    <source>
        <dbReference type="Pfam" id="PF14303"/>
    </source>
</evidence>
<comment type="caution">
    <text evidence="3">The sequence shown here is derived from an EMBL/GenBank/DDBJ whole genome shotgun (WGS) entry which is preliminary data.</text>
</comment>
<evidence type="ECO:0000256" key="1">
    <source>
        <dbReference type="SAM" id="MobiDB-lite"/>
    </source>
</evidence>
<protein>
    <recommendedName>
        <fullName evidence="2">No apical meristem-associated C-terminal domain-containing protein</fullName>
    </recommendedName>
</protein>
<dbReference type="Proteomes" id="UP000095767">
    <property type="component" value="Unassembled WGS sequence"/>
</dbReference>
<gene>
    <name evidence="3" type="ORF">BAE44_0014742</name>
</gene>
<keyword evidence="4" id="KW-1185">Reference proteome</keyword>
<organism evidence="3 4">
    <name type="scientific">Dichanthelium oligosanthes</name>
    <dbReference type="NCBI Taxonomy" id="888268"/>
    <lineage>
        <taxon>Eukaryota</taxon>
        <taxon>Viridiplantae</taxon>
        <taxon>Streptophyta</taxon>
        <taxon>Embryophyta</taxon>
        <taxon>Tracheophyta</taxon>
        <taxon>Spermatophyta</taxon>
        <taxon>Magnoliopsida</taxon>
        <taxon>Liliopsida</taxon>
        <taxon>Poales</taxon>
        <taxon>Poaceae</taxon>
        <taxon>PACMAD clade</taxon>
        <taxon>Panicoideae</taxon>
        <taxon>Panicodae</taxon>
        <taxon>Paniceae</taxon>
        <taxon>Dichantheliinae</taxon>
        <taxon>Dichanthelium</taxon>
    </lineage>
</organism>
<feature type="region of interest" description="Disordered" evidence="1">
    <location>
        <begin position="181"/>
        <end position="237"/>
    </location>
</feature>
<proteinExistence type="predicted"/>
<dbReference type="PANTHER" id="PTHR45125">
    <property type="entry name" value="F21J9.4-RELATED"/>
    <property type="match status" value="1"/>
</dbReference>